<dbReference type="CDD" id="cd07185">
    <property type="entry name" value="OmpA_C-like"/>
    <property type="match status" value="1"/>
</dbReference>
<feature type="domain" description="OmpA-like" evidence="3">
    <location>
        <begin position="116"/>
        <end position="237"/>
    </location>
</feature>
<dbReference type="EMBL" id="MN990732">
    <property type="protein sequence ID" value="QIM10760.1"/>
    <property type="molecule type" value="Genomic_DNA"/>
</dbReference>
<dbReference type="AlphaFoldDB" id="A0A6G8F387"/>
<dbReference type="PANTHER" id="PTHR30329:SF21">
    <property type="entry name" value="LIPOPROTEIN YIAD-RELATED"/>
    <property type="match status" value="1"/>
</dbReference>
<feature type="chain" id="PRO_5026145827" description="OmpA-like domain-containing protein" evidence="2">
    <location>
        <begin position="22"/>
        <end position="237"/>
    </location>
</feature>
<dbReference type="Gene3D" id="3.30.1330.60">
    <property type="entry name" value="OmpA-like domain"/>
    <property type="match status" value="1"/>
</dbReference>
<keyword evidence="2" id="KW-0732">Signal</keyword>
<sequence length="237" mass="25991">MLNNFKLAALASVCVFAVSCASPQTEKSPVSEEAHYQPVHRIEAGKTIVSDKKNASYEKNGETTTTVAKVPVMPELKGDSPAAAKIKPVEKKEQAVKKEEKNKKAIPVIRKQVVKTEPSMNYQIASILFADGSAVVDASYNAEIAKIAALAKKHNAQIHVYGFSSSRTKDTDIVTHKMINFNTSLKRAESVAAALRRAGVKKENITVEALSDSRPLFSEVMPEGERQNRRAEIYISY</sequence>
<gene>
    <name evidence="4" type="ORF">PlAlph_6520</name>
</gene>
<dbReference type="PROSITE" id="PS51257">
    <property type="entry name" value="PROKAR_LIPOPROTEIN"/>
    <property type="match status" value="1"/>
</dbReference>
<dbReference type="GO" id="GO:0016020">
    <property type="term" value="C:membrane"/>
    <property type="evidence" value="ECO:0007669"/>
    <property type="project" value="UniProtKB-UniRule"/>
</dbReference>
<dbReference type="SUPFAM" id="SSF103088">
    <property type="entry name" value="OmpA-like"/>
    <property type="match status" value="1"/>
</dbReference>
<evidence type="ECO:0000256" key="2">
    <source>
        <dbReference type="SAM" id="SignalP"/>
    </source>
</evidence>
<dbReference type="InterPro" id="IPR050330">
    <property type="entry name" value="Bact_OuterMem_StrucFunc"/>
</dbReference>
<dbReference type="PROSITE" id="PS51123">
    <property type="entry name" value="OMPA_2"/>
    <property type="match status" value="1"/>
</dbReference>
<dbReference type="Pfam" id="PF00691">
    <property type="entry name" value="OmpA"/>
    <property type="match status" value="1"/>
</dbReference>
<evidence type="ECO:0000259" key="3">
    <source>
        <dbReference type="PROSITE" id="PS51123"/>
    </source>
</evidence>
<accession>A0A6G8F387</accession>
<proteinExistence type="predicted"/>
<dbReference type="InterPro" id="IPR036737">
    <property type="entry name" value="OmpA-like_sf"/>
</dbReference>
<protein>
    <recommendedName>
        <fullName evidence="3">OmpA-like domain-containing protein</fullName>
    </recommendedName>
</protein>
<reference evidence="4" key="1">
    <citation type="journal article" date="2020" name="J. ISSAAS">
        <title>Lactobacilli and other gastrointestinal microbiota of Peromyscus leucopus, reservoir host for agents of Lyme disease and other zoonoses in North America.</title>
        <authorList>
            <person name="Milovic A."/>
            <person name="Bassam K."/>
            <person name="Shao H."/>
            <person name="Chatzistamou I."/>
            <person name="Tufts D.M."/>
            <person name="Diuk-Wasser M."/>
            <person name="Barbour A.G."/>
        </authorList>
    </citation>
    <scope>NUCLEOTIDE SEQUENCE</scope>
    <source>
        <strain evidence="4">LL90</strain>
    </source>
</reference>
<evidence type="ECO:0000313" key="4">
    <source>
        <dbReference type="EMBL" id="QIM10760.1"/>
    </source>
</evidence>
<organism evidence="4">
    <name type="scientific">uncultured Alphaproteobacteria bacterium</name>
    <dbReference type="NCBI Taxonomy" id="91750"/>
    <lineage>
        <taxon>Bacteria</taxon>
        <taxon>Pseudomonadati</taxon>
        <taxon>Pseudomonadota</taxon>
        <taxon>Alphaproteobacteria</taxon>
        <taxon>environmental samples</taxon>
    </lineage>
</organism>
<keyword evidence="1" id="KW-0472">Membrane</keyword>
<dbReference type="InterPro" id="IPR006665">
    <property type="entry name" value="OmpA-like"/>
</dbReference>
<name>A0A6G8F387_9PROT</name>
<feature type="signal peptide" evidence="2">
    <location>
        <begin position="1"/>
        <end position="21"/>
    </location>
</feature>
<evidence type="ECO:0000256" key="1">
    <source>
        <dbReference type="PROSITE-ProRule" id="PRU00473"/>
    </source>
</evidence>
<dbReference type="PANTHER" id="PTHR30329">
    <property type="entry name" value="STATOR ELEMENT OF FLAGELLAR MOTOR COMPLEX"/>
    <property type="match status" value="1"/>
</dbReference>